<dbReference type="Gene3D" id="3.40.1050.10">
    <property type="entry name" value="Carbonic anhydrase"/>
    <property type="match status" value="1"/>
</dbReference>
<dbReference type="SMART" id="SM00947">
    <property type="entry name" value="Pro_CA"/>
    <property type="match status" value="1"/>
</dbReference>
<dbReference type="GO" id="GO:0004089">
    <property type="term" value="F:carbonate dehydratase activity"/>
    <property type="evidence" value="ECO:0007669"/>
    <property type="project" value="UniProtKB-UniRule"/>
</dbReference>
<protein>
    <recommendedName>
        <fullName evidence="2 8">Carbonic anhydrase</fullName>
        <ecNumber evidence="2 8">4.2.1.1</ecNumber>
    </recommendedName>
    <alternativeName>
        <fullName evidence="8">Carbonate dehydratase</fullName>
    </alternativeName>
</protein>
<evidence type="ECO:0000313" key="10">
    <source>
        <dbReference type="EMBL" id="QID05247.1"/>
    </source>
</evidence>
<feature type="signal peptide" evidence="9">
    <location>
        <begin position="1"/>
        <end position="18"/>
    </location>
</feature>
<keyword evidence="5 8" id="KW-0456">Lyase</keyword>
<feature type="binding site" evidence="7">
    <location>
        <position position="132"/>
    </location>
    <ligand>
        <name>Zn(2+)</name>
        <dbReference type="ChEBI" id="CHEBI:29105"/>
    </ligand>
</feature>
<feature type="binding site" evidence="7">
    <location>
        <position position="73"/>
    </location>
    <ligand>
        <name>Zn(2+)</name>
        <dbReference type="ChEBI" id="CHEBI:29105"/>
    </ligand>
</feature>
<feature type="binding site" evidence="7">
    <location>
        <position position="75"/>
    </location>
    <ligand>
        <name>Zn(2+)</name>
        <dbReference type="ChEBI" id="CHEBI:29105"/>
    </ligand>
</feature>
<evidence type="ECO:0000256" key="7">
    <source>
        <dbReference type="PIRSR" id="PIRSR601765-1"/>
    </source>
</evidence>
<evidence type="ECO:0000256" key="5">
    <source>
        <dbReference type="ARBA" id="ARBA00023239"/>
    </source>
</evidence>
<evidence type="ECO:0000256" key="4">
    <source>
        <dbReference type="ARBA" id="ARBA00022833"/>
    </source>
</evidence>
<dbReference type="InterPro" id="IPR001765">
    <property type="entry name" value="Carbonic_anhydrase"/>
</dbReference>
<comment type="cofactor">
    <cofactor evidence="7">
        <name>Zn(2+)</name>
        <dbReference type="ChEBI" id="CHEBI:29105"/>
    </cofactor>
    <text evidence="7">Binds 1 zinc ion per subunit.</text>
</comment>
<dbReference type="GO" id="GO:0034599">
    <property type="term" value="P:cellular response to oxidative stress"/>
    <property type="evidence" value="ECO:0007669"/>
    <property type="project" value="TreeGrafter"/>
</dbReference>
<evidence type="ECO:0000256" key="8">
    <source>
        <dbReference type="RuleBase" id="RU003956"/>
    </source>
</evidence>
<keyword evidence="4 7" id="KW-0862">Zinc</keyword>
<dbReference type="GO" id="GO:0071244">
    <property type="term" value="P:cellular response to carbon dioxide"/>
    <property type="evidence" value="ECO:0007669"/>
    <property type="project" value="TreeGrafter"/>
</dbReference>
<dbReference type="SUPFAM" id="SSF53056">
    <property type="entry name" value="beta-carbonic anhydrase, cab"/>
    <property type="match status" value="1"/>
</dbReference>
<feature type="binding site" evidence="7">
    <location>
        <position position="129"/>
    </location>
    <ligand>
        <name>Zn(2+)</name>
        <dbReference type="ChEBI" id="CHEBI:29105"/>
    </ligand>
</feature>
<keyword evidence="9" id="KW-0732">Signal</keyword>
<sequence length="327" mass="34420">MFTTSFTLLLGIVGLVQGHAGHKHVRKRQDAPELSELLAGNGRFQAKIQAENPTLLSDLTAEGQAPPFMFLGCSDSRVSEGTIFDAAPGTLFTERNIANQFSQTDSNSNTVVSYAVAELGVKHIIVMGHYGCGGVAAAIASPPAAPVDAANGAVQSWIAPIRTLFETSTRPEIVTLRESIAGRTDVEEPEPEEPGFRALVEENIKVSVAAIAATSVIQNHYASLAGLSAEEKRAEGGPPEAVFIHGWVYDIENGQIQDLNISVGPPGVAIPPAPFSAVKQAAEGVEPAAEPAVEATVEPLQNSADSESPATICKNKCISKRRLQGSY</sequence>
<accession>A0A6G6A9M1</accession>
<comment type="similarity">
    <text evidence="1 8">Belongs to the beta-class carbonic anhydrase family.</text>
</comment>
<proteinExistence type="inferred from homology"/>
<evidence type="ECO:0000256" key="6">
    <source>
        <dbReference type="ARBA" id="ARBA00048348"/>
    </source>
</evidence>
<organism evidence="10">
    <name type="scientific">Flammulina filiformis</name>
    <dbReference type="NCBI Taxonomy" id="2060913"/>
    <lineage>
        <taxon>Eukaryota</taxon>
        <taxon>Fungi</taxon>
        <taxon>Dikarya</taxon>
        <taxon>Basidiomycota</taxon>
        <taxon>Agaricomycotina</taxon>
        <taxon>Agaricomycetes</taxon>
        <taxon>Agaricomycetidae</taxon>
        <taxon>Agaricales</taxon>
        <taxon>Marasmiineae</taxon>
        <taxon>Physalacriaceae</taxon>
        <taxon>Flammulina</taxon>
    </lineage>
</organism>
<name>A0A6G6A9M1_9AGAR</name>
<reference evidence="10" key="1">
    <citation type="submission" date="2019-07" db="EMBL/GenBank/DDBJ databases">
        <authorList>
            <person name="Liu L."/>
            <person name="Tong T."/>
        </authorList>
    </citation>
    <scope>NUCLEOTIDE SEQUENCE</scope>
</reference>
<comment type="function">
    <text evidence="8">Reversible hydration of carbon dioxide.</text>
</comment>
<evidence type="ECO:0000256" key="9">
    <source>
        <dbReference type="SAM" id="SignalP"/>
    </source>
</evidence>
<feature type="chain" id="PRO_5026127884" description="Carbonic anhydrase" evidence="9">
    <location>
        <begin position="19"/>
        <end position="327"/>
    </location>
</feature>
<dbReference type="InterPro" id="IPR036874">
    <property type="entry name" value="Carbonic_anhydrase_sf"/>
</dbReference>
<keyword evidence="3 7" id="KW-0479">Metal-binding</keyword>
<dbReference type="GO" id="GO:0008270">
    <property type="term" value="F:zinc ion binding"/>
    <property type="evidence" value="ECO:0007669"/>
    <property type="project" value="UniProtKB-UniRule"/>
</dbReference>
<evidence type="ECO:0000256" key="1">
    <source>
        <dbReference type="ARBA" id="ARBA00006217"/>
    </source>
</evidence>
<dbReference type="Pfam" id="PF00484">
    <property type="entry name" value="Pro_CA"/>
    <property type="match status" value="1"/>
</dbReference>
<gene>
    <name evidence="10" type="primary">CA-1</name>
</gene>
<dbReference type="EMBL" id="MN136092">
    <property type="protein sequence ID" value="QID05247.1"/>
    <property type="molecule type" value="Genomic_DNA"/>
</dbReference>
<dbReference type="PANTHER" id="PTHR11002:SF76">
    <property type="entry name" value="CARBONIC ANHYDRASE"/>
    <property type="match status" value="1"/>
</dbReference>
<dbReference type="EC" id="4.2.1.1" evidence="2 8"/>
<comment type="catalytic activity">
    <reaction evidence="6 8">
        <text>hydrogencarbonate + H(+) = CO2 + H2O</text>
        <dbReference type="Rhea" id="RHEA:10748"/>
        <dbReference type="ChEBI" id="CHEBI:15377"/>
        <dbReference type="ChEBI" id="CHEBI:15378"/>
        <dbReference type="ChEBI" id="CHEBI:16526"/>
        <dbReference type="ChEBI" id="CHEBI:17544"/>
        <dbReference type="EC" id="4.2.1.1"/>
    </reaction>
</comment>
<dbReference type="PANTHER" id="PTHR11002">
    <property type="entry name" value="CARBONIC ANHYDRASE"/>
    <property type="match status" value="1"/>
</dbReference>
<evidence type="ECO:0000256" key="3">
    <source>
        <dbReference type="ARBA" id="ARBA00022723"/>
    </source>
</evidence>
<dbReference type="AlphaFoldDB" id="A0A6G6A9M1"/>
<evidence type="ECO:0000256" key="2">
    <source>
        <dbReference type="ARBA" id="ARBA00012925"/>
    </source>
</evidence>